<evidence type="ECO:0000256" key="2">
    <source>
        <dbReference type="ARBA" id="ARBA00022679"/>
    </source>
</evidence>
<dbReference type="Gene3D" id="3.40.47.10">
    <property type="match status" value="1"/>
</dbReference>
<evidence type="ECO:0000313" key="6">
    <source>
        <dbReference type="Proteomes" id="UP000218327"/>
    </source>
</evidence>
<dbReference type="Pfam" id="PF18313">
    <property type="entry name" value="TLP1_add_C"/>
    <property type="match status" value="1"/>
</dbReference>
<proteinExistence type="inferred from homology"/>
<evidence type="ECO:0000256" key="1">
    <source>
        <dbReference type="ARBA" id="ARBA00010982"/>
    </source>
</evidence>
<comment type="caution">
    <text evidence="5">The sequence shown here is derived from an EMBL/GenBank/DDBJ whole genome shotgun (WGS) entry which is preliminary data.</text>
</comment>
<feature type="domain" description="Thiolase-like protein type 1 additional C-terminal" evidence="4">
    <location>
        <begin position="425"/>
        <end position="503"/>
    </location>
</feature>
<dbReference type="InterPro" id="IPR016039">
    <property type="entry name" value="Thiolase-like"/>
</dbReference>
<dbReference type="Proteomes" id="UP000218327">
    <property type="component" value="Unassembled WGS sequence"/>
</dbReference>
<name>A0A2A5AX60_9GAMM</name>
<dbReference type="PANTHER" id="PTHR18919">
    <property type="entry name" value="ACETYL-COA C-ACYLTRANSFERASE"/>
    <property type="match status" value="1"/>
</dbReference>
<evidence type="ECO:0000259" key="4">
    <source>
        <dbReference type="Pfam" id="PF18313"/>
    </source>
</evidence>
<dbReference type="InterPro" id="IPR040771">
    <property type="entry name" value="TLP1_add_C"/>
</dbReference>
<dbReference type="EMBL" id="NVVJ01000039">
    <property type="protein sequence ID" value="PCJ23436.1"/>
    <property type="molecule type" value="Genomic_DNA"/>
</dbReference>
<dbReference type="AlphaFoldDB" id="A0A2A5AX60"/>
<dbReference type="Gene3D" id="2.40.50.840">
    <property type="match status" value="1"/>
</dbReference>
<reference evidence="6" key="1">
    <citation type="submission" date="2017-08" db="EMBL/GenBank/DDBJ databases">
        <title>A dynamic microbial community with high functional redundancy inhabits the cold, oxic subseafloor aquifer.</title>
        <authorList>
            <person name="Tully B.J."/>
            <person name="Wheat C.G."/>
            <person name="Glazer B.T."/>
            <person name="Huber J.A."/>
        </authorList>
    </citation>
    <scope>NUCLEOTIDE SEQUENCE [LARGE SCALE GENOMIC DNA]</scope>
</reference>
<evidence type="ECO:0000256" key="3">
    <source>
        <dbReference type="ARBA" id="ARBA00023315"/>
    </source>
</evidence>
<comment type="similarity">
    <text evidence="1">Belongs to the thiolase-like superfamily. Thiolase family.</text>
</comment>
<gene>
    <name evidence="5" type="ORF">COA96_11845</name>
</gene>
<accession>A0A2A5AX60</accession>
<dbReference type="SUPFAM" id="SSF53901">
    <property type="entry name" value="Thiolase-like"/>
    <property type="match status" value="2"/>
</dbReference>
<protein>
    <submittedName>
        <fullName evidence="5">Acetyl-CoA acetyltransferase</fullName>
    </submittedName>
</protein>
<keyword evidence="3" id="KW-0012">Acyltransferase</keyword>
<sequence>MEDSTPILIAAGQFTEKNIAPSLALSPMGIAAEAAKAAIADSGIGENLAELIDTIVVIRIFPDSTNRPRMRNPFGRAENPPRAVARRIGANPSTAIYGNVGGNTPQKYINEMAERISSGDVGVVLITGSEAIKTAQNALRNNIDLNWQEEDKGSQEDRGLGEKLFTPHEFAHGLGVPIQTYPLFENAIRGNKGSSIKEHMLNMGKLFAPFTEVAASNTFSYYGTQRSAEELATVTAENRCICFPYPKWMNAMDGVNQGAAVIMTSVGKAKALGIDPAKWVFLHGCGEANEKIMMSERVNYYSSPAMRVNAAKAFEMAGKSIDDMKYIDIYSCFPSAVEIACDELGLNYDDPRGLTLTGGLPFFGGPGNNYSMHAIASLLPKLRENPLSFGLITANGGYLSKHATGIYSATPTIGRWQREPAAGYQHEIDQMESPGFTETPQGLSRIETYTVCCKKGVPYRGIIIGKVCDSSQRFVANTPDDSALLESMMEQEYLGKQGQVTSSEGMNTFTPL</sequence>
<evidence type="ECO:0000313" key="5">
    <source>
        <dbReference type="EMBL" id="PCJ23436.1"/>
    </source>
</evidence>
<dbReference type="PANTHER" id="PTHR18919:SF139">
    <property type="entry name" value="THIOLASE-LIKE PROTEIN TYPE 1 ADDITIONAL C-TERMINAL DOMAIN-CONTAINING PROTEIN"/>
    <property type="match status" value="1"/>
</dbReference>
<dbReference type="GO" id="GO:0016746">
    <property type="term" value="F:acyltransferase activity"/>
    <property type="evidence" value="ECO:0007669"/>
    <property type="project" value="UniProtKB-KW"/>
</dbReference>
<organism evidence="5 6">
    <name type="scientific">SAR86 cluster bacterium</name>
    <dbReference type="NCBI Taxonomy" id="2030880"/>
    <lineage>
        <taxon>Bacteria</taxon>
        <taxon>Pseudomonadati</taxon>
        <taxon>Pseudomonadota</taxon>
        <taxon>Gammaproteobacteria</taxon>
        <taxon>SAR86 cluster</taxon>
    </lineage>
</organism>
<keyword evidence="2 5" id="KW-0808">Transferase</keyword>